<comment type="caution">
    <text evidence="6">The sequence shown here is derived from an EMBL/GenBank/DDBJ whole genome shotgun (WGS) entry which is preliminary data.</text>
</comment>
<keyword evidence="2" id="KW-0547">Nucleotide-binding</keyword>
<keyword evidence="3" id="KW-0418">Kinase</keyword>
<feature type="domain" description="Protein kinase" evidence="5">
    <location>
        <begin position="1"/>
        <end position="135"/>
    </location>
</feature>
<evidence type="ECO:0000259" key="5">
    <source>
        <dbReference type="PROSITE" id="PS50011"/>
    </source>
</evidence>
<keyword evidence="7" id="KW-1185">Reference proteome</keyword>
<reference evidence="6 7" key="1">
    <citation type="journal article" date="2023" name="Hortic Res">
        <title>Pangenome of water caltrop reveals structural variations and asymmetric subgenome divergence after allopolyploidization.</title>
        <authorList>
            <person name="Zhang X."/>
            <person name="Chen Y."/>
            <person name="Wang L."/>
            <person name="Yuan Y."/>
            <person name="Fang M."/>
            <person name="Shi L."/>
            <person name="Lu R."/>
            <person name="Comes H.P."/>
            <person name="Ma Y."/>
            <person name="Chen Y."/>
            <person name="Huang G."/>
            <person name="Zhou Y."/>
            <person name="Zheng Z."/>
            <person name="Qiu Y."/>
        </authorList>
    </citation>
    <scope>NUCLEOTIDE SEQUENCE [LARGE SCALE GENOMIC DNA]</scope>
    <source>
        <tissue evidence="6">Roots</tissue>
    </source>
</reference>
<dbReference type="GO" id="GO:0004672">
    <property type="term" value="F:protein kinase activity"/>
    <property type="evidence" value="ECO:0007669"/>
    <property type="project" value="InterPro"/>
</dbReference>
<dbReference type="PROSITE" id="PS50011">
    <property type="entry name" value="PROTEIN_KINASE_DOM"/>
    <property type="match status" value="1"/>
</dbReference>
<dbReference type="InterPro" id="IPR011009">
    <property type="entry name" value="Kinase-like_dom_sf"/>
</dbReference>
<evidence type="ECO:0000256" key="2">
    <source>
        <dbReference type="ARBA" id="ARBA00022741"/>
    </source>
</evidence>
<dbReference type="PANTHER" id="PTHR47973">
    <property type="entry name" value="CYSTEINE-RICH RECEPTOR-LIKE PROTEIN KINASE 3"/>
    <property type="match status" value="1"/>
</dbReference>
<proteinExistence type="predicted"/>
<evidence type="ECO:0000313" key="7">
    <source>
        <dbReference type="Proteomes" id="UP001345219"/>
    </source>
</evidence>
<sequence length="135" mass="15101">MTTMYLHEVCSPSIIHKNIKSANILLDLELNPYLSDSGLASFFPNAEQALSQNAGLGYSAPEGEPEFRPPMSEVVQALVRVVQRTNMSKRTFGKERVYKFLITDSTFIEDPSRGSTSVCDEYLLPSRGSKLHCRQ</sequence>
<evidence type="ECO:0000256" key="3">
    <source>
        <dbReference type="ARBA" id="ARBA00022777"/>
    </source>
</evidence>
<keyword evidence="4" id="KW-0067">ATP-binding</keyword>
<dbReference type="Gene3D" id="1.10.510.10">
    <property type="entry name" value="Transferase(Phosphotransferase) domain 1"/>
    <property type="match status" value="1"/>
</dbReference>
<evidence type="ECO:0000313" key="6">
    <source>
        <dbReference type="EMBL" id="KAK4781136.1"/>
    </source>
</evidence>
<gene>
    <name evidence="6" type="ORF">SAY87_017242</name>
</gene>
<evidence type="ECO:0000256" key="4">
    <source>
        <dbReference type="ARBA" id="ARBA00022840"/>
    </source>
</evidence>
<name>A0AAN7L872_9MYRT</name>
<dbReference type="Proteomes" id="UP001345219">
    <property type="component" value="Chromosome 13"/>
</dbReference>
<dbReference type="SUPFAM" id="SSF56112">
    <property type="entry name" value="Protein kinase-like (PK-like)"/>
    <property type="match status" value="1"/>
</dbReference>
<dbReference type="AlphaFoldDB" id="A0AAN7L872"/>
<dbReference type="InterPro" id="IPR052059">
    <property type="entry name" value="CR_Ser/Thr_kinase"/>
</dbReference>
<dbReference type="InterPro" id="IPR000719">
    <property type="entry name" value="Prot_kinase_dom"/>
</dbReference>
<accession>A0AAN7L872</accession>
<protein>
    <recommendedName>
        <fullName evidence="5">Protein kinase domain-containing protein</fullName>
    </recommendedName>
</protein>
<organism evidence="6 7">
    <name type="scientific">Trapa incisa</name>
    <dbReference type="NCBI Taxonomy" id="236973"/>
    <lineage>
        <taxon>Eukaryota</taxon>
        <taxon>Viridiplantae</taxon>
        <taxon>Streptophyta</taxon>
        <taxon>Embryophyta</taxon>
        <taxon>Tracheophyta</taxon>
        <taxon>Spermatophyta</taxon>
        <taxon>Magnoliopsida</taxon>
        <taxon>eudicotyledons</taxon>
        <taxon>Gunneridae</taxon>
        <taxon>Pentapetalae</taxon>
        <taxon>rosids</taxon>
        <taxon>malvids</taxon>
        <taxon>Myrtales</taxon>
        <taxon>Lythraceae</taxon>
        <taxon>Trapa</taxon>
    </lineage>
</organism>
<keyword evidence="1" id="KW-0808">Transferase</keyword>
<evidence type="ECO:0000256" key="1">
    <source>
        <dbReference type="ARBA" id="ARBA00022679"/>
    </source>
</evidence>
<dbReference type="GO" id="GO:0005524">
    <property type="term" value="F:ATP binding"/>
    <property type="evidence" value="ECO:0007669"/>
    <property type="project" value="UniProtKB-KW"/>
</dbReference>
<dbReference type="EMBL" id="JAXIOK010000001">
    <property type="protein sequence ID" value="KAK4781136.1"/>
    <property type="molecule type" value="Genomic_DNA"/>
</dbReference>